<name>A0A644WYE7_9ZZZZ</name>
<protein>
    <submittedName>
        <fullName evidence="1">Uncharacterized protein</fullName>
    </submittedName>
</protein>
<dbReference type="AlphaFoldDB" id="A0A644WYE7"/>
<sequence length="72" mass="8417">MINMIEIPEEFEMTSFFGTEPEKLDMNVPFYYNTVTYSIINGNEQIEVRMSPAYGDMEILWKQNNILNSIGN</sequence>
<reference evidence="1" key="1">
    <citation type="submission" date="2019-08" db="EMBL/GenBank/DDBJ databases">
        <authorList>
            <person name="Kucharzyk K."/>
            <person name="Murdoch R.W."/>
            <person name="Higgins S."/>
            <person name="Loffler F."/>
        </authorList>
    </citation>
    <scope>NUCLEOTIDE SEQUENCE</scope>
</reference>
<gene>
    <name evidence="1" type="ORF">SDC9_55251</name>
</gene>
<organism evidence="1">
    <name type="scientific">bioreactor metagenome</name>
    <dbReference type="NCBI Taxonomy" id="1076179"/>
    <lineage>
        <taxon>unclassified sequences</taxon>
        <taxon>metagenomes</taxon>
        <taxon>ecological metagenomes</taxon>
    </lineage>
</organism>
<accession>A0A644WYE7</accession>
<dbReference type="EMBL" id="VSSQ01001509">
    <property type="protein sequence ID" value="MPM08935.1"/>
    <property type="molecule type" value="Genomic_DNA"/>
</dbReference>
<comment type="caution">
    <text evidence="1">The sequence shown here is derived from an EMBL/GenBank/DDBJ whole genome shotgun (WGS) entry which is preliminary data.</text>
</comment>
<evidence type="ECO:0000313" key="1">
    <source>
        <dbReference type="EMBL" id="MPM08935.1"/>
    </source>
</evidence>
<proteinExistence type="predicted"/>